<reference evidence="1" key="3">
    <citation type="submission" date="2022-06" db="UniProtKB">
        <authorList>
            <consortium name="EnsemblPlants"/>
        </authorList>
    </citation>
    <scope>IDENTIFICATION</scope>
</reference>
<name>A0A8R7R4J6_TRIUA</name>
<dbReference type="AlphaFoldDB" id="A0A8R7R4J6"/>
<dbReference type="EnsemblPlants" id="TuG1812G0700002757.01.T01">
    <property type="protein sequence ID" value="TuG1812G0700002757.01.T01.cds274402"/>
    <property type="gene ID" value="TuG1812G0700002757.01"/>
</dbReference>
<reference evidence="1" key="2">
    <citation type="submission" date="2018-03" db="EMBL/GenBank/DDBJ databases">
        <title>The Triticum urartu genome reveals the dynamic nature of wheat genome evolution.</title>
        <authorList>
            <person name="Ling H."/>
            <person name="Ma B."/>
            <person name="Shi X."/>
            <person name="Liu H."/>
            <person name="Dong L."/>
            <person name="Sun H."/>
            <person name="Cao Y."/>
            <person name="Gao Q."/>
            <person name="Zheng S."/>
            <person name="Li Y."/>
            <person name="Yu Y."/>
            <person name="Du H."/>
            <person name="Qi M."/>
            <person name="Li Y."/>
            <person name="Yu H."/>
            <person name="Cui Y."/>
            <person name="Wang N."/>
            <person name="Chen C."/>
            <person name="Wu H."/>
            <person name="Zhao Y."/>
            <person name="Zhang J."/>
            <person name="Li Y."/>
            <person name="Zhou W."/>
            <person name="Zhang B."/>
            <person name="Hu W."/>
            <person name="Eijk M."/>
            <person name="Tang J."/>
            <person name="Witsenboer H."/>
            <person name="Zhao S."/>
            <person name="Li Z."/>
            <person name="Zhang A."/>
            <person name="Wang D."/>
            <person name="Liang C."/>
        </authorList>
    </citation>
    <scope>NUCLEOTIDE SEQUENCE [LARGE SCALE GENOMIC DNA]</scope>
    <source>
        <strain evidence="1">cv. G1812</strain>
    </source>
</reference>
<evidence type="ECO:0000313" key="2">
    <source>
        <dbReference type="Proteomes" id="UP000015106"/>
    </source>
</evidence>
<accession>A0A8R7R4J6</accession>
<dbReference type="Proteomes" id="UP000015106">
    <property type="component" value="Chromosome 7"/>
</dbReference>
<sequence length="88" mass="9573">MPSRRECRKIAPPPPALAVSRKQVFTWICSKDLHQASRARIAAISAGDWMMDPGCRRLTGHGTTTVPKPVPSCPPCPLVDALQICRPA</sequence>
<protein>
    <submittedName>
        <fullName evidence="1">Uncharacterized protein</fullName>
    </submittedName>
</protein>
<dbReference type="Gramene" id="TuG1812G0700002757.01.T01">
    <property type="protein sequence ID" value="TuG1812G0700002757.01.T01.cds274402"/>
    <property type="gene ID" value="TuG1812G0700002757.01"/>
</dbReference>
<reference evidence="2" key="1">
    <citation type="journal article" date="2013" name="Nature">
        <title>Draft genome of the wheat A-genome progenitor Triticum urartu.</title>
        <authorList>
            <person name="Ling H.Q."/>
            <person name="Zhao S."/>
            <person name="Liu D."/>
            <person name="Wang J."/>
            <person name="Sun H."/>
            <person name="Zhang C."/>
            <person name="Fan H."/>
            <person name="Li D."/>
            <person name="Dong L."/>
            <person name="Tao Y."/>
            <person name="Gao C."/>
            <person name="Wu H."/>
            <person name="Li Y."/>
            <person name="Cui Y."/>
            <person name="Guo X."/>
            <person name="Zheng S."/>
            <person name="Wang B."/>
            <person name="Yu K."/>
            <person name="Liang Q."/>
            <person name="Yang W."/>
            <person name="Lou X."/>
            <person name="Chen J."/>
            <person name="Feng M."/>
            <person name="Jian J."/>
            <person name="Zhang X."/>
            <person name="Luo G."/>
            <person name="Jiang Y."/>
            <person name="Liu J."/>
            <person name="Wang Z."/>
            <person name="Sha Y."/>
            <person name="Zhang B."/>
            <person name="Wu H."/>
            <person name="Tang D."/>
            <person name="Shen Q."/>
            <person name="Xue P."/>
            <person name="Zou S."/>
            <person name="Wang X."/>
            <person name="Liu X."/>
            <person name="Wang F."/>
            <person name="Yang Y."/>
            <person name="An X."/>
            <person name="Dong Z."/>
            <person name="Zhang K."/>
            <person name="Zhang X."/>
            <person name="Luo M.C."/>
            <person name="Dvorak J."/>
            <person name="Tong Y."/>
            <person name="Wang J."/>
            <person name="Yang H."/>
            <person name="Li Z."/>
            <person name="Wang D."/>
            <person name="Zhang A."/>
            <person name="Wang J."/>
        </authorList>
    </citation>
    <scope>NUCLEOTIDE SEQUENCE</scope>
    <source>
        <strain evidence="2">cv. G1812</strain>
    </source>
</reference>
<keyword evidence="2" id="KW-1185">Reference proteome</keyword>
<evidence type="ECO:0000313" key="1">
    <source>
        <dbReference type="EnsemblPlants" id="TuG1812G0700002757.01.T01.cds274402"/>
    </source>
</evidence>
<organism evidence="1 2">
    <name type="scientific">Triticum urartu</name>
    <name type="common">Red wild einkorn</name>
    <name type="synonym">Crithodium urartu</name>
    <dbReference type="NCBI Taxonomy" id="4572"/>
    <lineage>
        <taxon>Eukaryota</taxon>
        <taxon>Viridiplantae</taxon>
        <taxon>Streptophyta</taxon>
        <taxon>Embryophyta</taxon>
        <taxon>Tracheophyta</taxon>
        <taxon>Spermatophyta</taxon>
        <taxon>Magnoliopsida</taxon>
        <taxon>Liliopsida</taxon>
        <taxon>Poales</taxon>
        <taxon>Poaceae</taxon>
        <taxon>BOP clade</taxon>
        <taxon>Pooideae</taxon>
        <taxon>Triticodae</taxon>
        <taxon>Triticeae</taxon>
        <taxon>Triticinae</taxon>
        <taxon>Triticum</taxon>
    </lineage>
</organism>
<proteinExistence type="predicted"/>